<evidence type="ECO:0000256" key="4">
    <source>
        <dbReference type="ARBA" id="ARBA00038054"/>
    </source>
</evidence>
<dbReference type="InterPro" id="IPR012349">
    <property type="entry name" value="Split_barrel_FMN-bd"/>
</dbReference>
<reference evidence="6" key="2">
    <citation type="submission" date="2021-04" db="EMBL/GenBank/DDBJ databases">
        <authorList>
            <person name="Gilroy R."/>
        </authorList>
    </citation>
    <scope>NUCLEOTIDE SEQUENCE</scope>
    <source>
        <strain evidence="6">CHK172-16539</strain>
    </source>
</reference>
<sequence length="202" mass="22302">MKVISSNQLTQQENYKLLIGSIIPRPVAVVTSESSEGALNIAPFSFFNIVSSAPAMVSISFQRKNGQEKDTARNLREKGEGVIHILDEANVVEANQTAVTLGPHESELTVADFTLVPSKSVKTPALKEAKVRFEVTVHQQIEIKKGETVTADLFILNIENYVIDEEVYEEGKINPRKLAPVSRLAGHDYSKLGEIFTIIRPD</sequence>
<keyword evidence="2" id="KW-0285">Flavoprotein</keyword>
<proteinExistence type="inferred from homology"/>
<evidence type="ECO:0000256" key="2">
    <source>
        <dbReference type="ARBA" id="ARBA00022630"/>
    </source>
</evidence>
<name>A0A9D2JJ01_9ENTE</name>
<comment type="caution">
    <text evidence="6">The sequence shown here is derived from an EMBL/GenBank/DDBJ whole genome shotgun (WGS) entry which is preliminary data.</text>
</comment>
<protein>
    <submittedName>
        <fullName evidence="6">Flavin reductase family protein</fullName>
    </submittedName>
</protein>
<dbReference type="GO" id="GO:0010181">
    <property type="term" value="F:FMN binding"/>
    <property type="evidence" value="ECO:0007669"/>
    <property type="project" value="InterPro"/>
</dbReference>
<evidence type="ECO:0000313" key="6">
    <source>
        <dbReference type="EMBL" id="HIZ54239.1"/>
    </source>
</evidence>
<evidence type="ECO:0000259" key="5">
    <source>
        <dbReference type="SMART" id="SM00903"/>
    </source>
</evidence>
<reference evidence="6" key="1">
    <citation type="journal article" date="2021" name="PeerJ">
        <title>Extensive microbial diversity within the chicken gut microbiome revealed by metagenomics and culture.</title>
        <authorList>
            <person name="Gilroy R."/>
            <person name="Ravi A."/>
            <person name="Getino M."/>
            <person name="Pursley I."/>
            <person name="Horton D.L."/>
            <person name="Alikhan N.F."/>
            <person name="Baker D."/>
            <person name="Gharbi K."/>
            <person name="Hall N."/>
            <person name="Watson M."/>
            <person name="Adriaenssens E.M."/>
            <person name="Foster-Nyarko E."/>
            <person name="Jarju S."/>
            <person name="Secka A."/>
            <person name="Antonio M."/>
            <person name="Oren A."/>
            <person name="Chaudhuri R.R."/>
            <person name="La Ragione R."/>
            <person name="Hildebrand F."/>
            <person name="Pallen M.J."/>
        </authorList>
    </citation>
    <scope>NUCLEOTIDE SEQUENCE</scope>
    <source>
        <strain evidence="6">CHK172-16539</strain>
    </source>
</reference>
<evidence type="ECO:0000256" key="1">
    <source>
        <dbReference type="ARBA" id="ARBA00001917"/>
    </source>
</evidence>
<comment type="cofactor">
    <cofactor evidence="1">
        <name>FMN</name>
        <dbReference type="ChEBI" id="CHEBI:58210"/>
    </cofactor>
</comment>
<dbReference type="PANTHER" id="PTHR33798">
    <property type="entry name" value="FLAVOPROTEIN OXYGENASE"/>
    <property type="match status" value="1"/>
</dbReference>
<accession>A0A9D2JJ01</accession>
<dbReference type="EMBL" id="DXBN01000229">
    <property type="protein sequence ID" value="HIZ54239.1"/>
    <property type="molecule type" value="Genomic_DNA"/>
</dbReference>
<dbReference type="Pfam" id="PF01613">
    <property type="entry name" value="Flavin_Reduct"/>
    <property type="match status" value="1"/>
</dbReference>
<dbReference type="Proteomes" id="UP000824063">
    <property type="component" value="Unassembled WGS sequence"/>
</dbReference>
<dbReference type="AlphaFoldDB" id="A0A9D2JJ01"/>
<gene>
    <name evidence="6" type="ORF">IAA20_09880</name>
</gene>
<dbReference type="Gene3D" id="2.30.110.10">
    <property type="entry name" value="Electron Transport, Fmn-binding Protein, Chain A"/>
    <property type="match status" value="1"/>
</dbReference>
<evidence type="ECO:0000256" key="3">
    <source>
        <dbReference type="ARBA" id="ARBA00022643"/>
    </source>
</evidence>
<dbReference type="PANTHER" id="PTHR33798:SF5">
    <property type="entry name" value="FLAVIN REDUCTASE LIKE DOMAIN-CONTAINING PROTEIN"/>
    <property type="match status" value="1"/>
</dbReference>
<dbReference type="GO" id="GO:0016646">
    <property type="term" value="F:oxidoreductase activity, acting on the CH-NH group of donors, NAD or NADP as acceptor"/>
    <property type="evidence" value="ECO:0007669"/>
    <property type="project" value="UniProtKB-ARBA"/>
</dbReference>
<feature type="domain" description="Flavin reductase like" evidence="5">
    <location>
        <begin position="20"/>
        <end position="176"/>
    </location>
</feature>
<organism evidence="6 7">
    <name type="scientific">Candidatus Enterococcus avicola</name>
    <dbReference type="NCBI Taxonomy" id="2838561"/>
    <lineage>
        <taxon>Bacteria</taxon>
        <taxon>Bacillati</taxon>
        <taxon>Bacillota</taxon>
        <taxon>Bacilli</taxon>
        <taxon>Lactobacillales</taxon>
        <taxon>Enterococcaceae</taxon>
        <taxon>Enterococcus</taxon>
    </lineage>
</organism>
<keyword evidence="3" id="KW-0288">FMN</keyword>
<evidence type="ECO:0000313" key="7">
    <source>
        <dbReference type="Proteomes" id="UP000824063"/>
    </source>
</evidence>
<comment type="similarity">
    <text evidence="4">Belongs to the flavoredoxin family.</text>
</comment>
<dbReference type="InterPro" id="IPR002563">
    <property type="entry name" value="Flavin_Rdtase-like_dom"/>
</dbReference>
<dbReference type="SMART" id="SM00903">
    <property type="entry name" value="Flavin_Reduct"/>
    <property type="match status" value="1"/>
</dbReference>
<dbReference type="SUPFAM" id="SSF50475">
    <property type="entry name" value="FMN-binding split barrel"/>
    <property type="match status" value="1"/>
</dbReference>